<keyword evidence="2" id="KW-1185">Reference proteome</keyword>
<dbReference type="RefSeq" id="WP_150091107.1">
    <property type="nucleotide sequence ID" value="NZ_VWSF01000019.1"/>
</dbReference>
<organism evidence="1 2">
    <name type="scientific">Adhaeribacter rhizoryzae</name>
    <dbReference type="NCBI Taxonomy" id="2607907"/>
    <lineage>
        <taxon>Bacteria</taxon>
        <taxon>Pseudomonadati</taxon>
        <taxon>Bacteroidota</taxon>
        <taxon>Cytophagia</taxon>
        <taxon>Cytophagales</taxon>
        <taxon>Hymenobacteraceae</taxon>
        <taxon>Adhaeribacter</taxon>
    </lineage>
</organism>
<sequence length="123" mass="14295">MATDTISLKKALNTIVQGLENPNNHYMIGATYFEHISPENLGLDKHYMAVVYLHQEATWNVELSENNLVFEVLLNRDNPDRKYRIRIPLSEIWSIQESSGTTFTDTDRLFYNADVFKKMLTPK</sequence>
<comment type="caution">
    <text evidence="1">The sequence shown here is derived from an EMBL/GenBank/DDBJ whole genome shotgun (WGS) entry which is preliminary data.</text>
</comment>
<dbReference type="AlphaFoldDB" id="A0A5M6D5F2"/>
<dbReference type="Proteomes" id="UP000323426">
    <property type="component" value="Unassembled WGS sequence"/>
</dbReference>
<proteinExistence type="predicted"/>
<gene>
    <name evidence="1" type="ORF">F0145_19510</name>
</gene>
<dbReference type="EMBL" id="VWSF01000019">
    <property type="protein sequence ID" value="KAA5541976.1"/>
    <property type="molecule type" value="Genomic_DNA"/>
</dbReference>
<accession>A0A5M6D5F2</accession>
<evidence type="ECO:0000313" key="2">
    <source>
        <dbReference type="Proteomes" id="UP000323426"/>
    </source>
</evidence>
<protein>
    <submittedName>
        <fullName evidence="1">Uncharacterized protein</fullName>
    </submittedName>
</protein>
<evidence type="ECO:0000313" key="1">
    <source>
        <dbReference type="EMBL" id="KAA5541976.1"/>
    </source>
</evidence>
<reference evidence="1 2" key="1">
    <citation type="submission" date="2019-09" db="EMBL/GenBank/DDBJ databases">
        <title>Genome sequence and assembly of Adhaeribacter sp.</title>
        <authorList>
            <person name="Chhetri G."/>
        </authorList>
    </citation>
    <scope>NUCLEOTIDE SEQUENCE [LARGE SCALE GENOMIC DNA]</scope>
    <source>
        <strain evidence="1 2">DK36</strain>
    </source>
</reference>
<name>A0A5M6D5F2_9BACT</name>